<evidence type="ECO:0000313" key="2">
    <source>
        <dbReference type="Proteomes" id="UP001239019"/>
    </source>
</evidence>
<gene>
    <name evidence="1" type="ORF">RBH19_09865</name>
</gene>
<protein>
    <submittedName>
        <fullName evidence="1">Penicillin-binding protein activator LpoB</fullName>
    </submittedName>
</protein>
<sequence length="216" mass="24706">MMGAGTMSVSTTRFRPLGLVASLLIAAMLLAACGGGTQVTRVDADEQIDLTDRWNATDSRLVSEAMIEDMLTFPWVDRFRADNPDRDRPRVIIQSVRNRSHEHIPVDTFINDLRRELIRAGRVDFVAGGAEREDLREERRDQEFYADEETRARMGRELGADYALTGTINSFQDRLDGTRVTFYQVDLKLVDLESNIEVWNGQKQIQKVMHRARRGF</sequence>
<keyword evidence="2" id="KW-1185">Reference proteome</keyword>
<name>A0ABU0W8V1_9GAMM</name>
<reference evidence="1 2" key="1">
    <citation type="submission" date="2023-08" db="EMBL/GenBank/DDBJ databases">
        <title>Whole-genome sequencing of halo(alkali)philic microorganisms from hypersaline lakes.</title>
        <authorList>
            <person name="Sorokin D.Y."/>
            <person name="Abbas B."/>
            <person name="Merkel A.Y."/>
        </authorList>
    </citation>
    <scope>NUCLEOTIDE SEQUENCE [LARGE SCALE GENOMIC DNA]</scope>
    <source>
        <strain evidence="1 2">AB-CW4</strain>
    </source>
</reference>
<organism evidence="1 2">
    <name type="scientific">Natronospira bacteriovora</name>
    <dbReference type="NCBI Taxonomy" id="3069753"/>
    <lineage>
        <taxon>Bacteria</taxon>
        <taxon>Pseudomonadati</taxon>
        <taxon>Pseudomonadota</taxon>
        <taxon>Gammaproteobacteria</taxon>
        <taxon>Natronospirales</taxon>
        <taxon>Natronospiraceae</taxon>
        <taxon>Natronospira</taxon>
    </lineage>
</organism>
<accession>A0ABU0W8V1</accession>
<dbReference type="Gene3D" id="3.40.50.10610">
    <property type="entry name" value="ABC-type transport auxiliary lipoprotein component"/>
    <property type="match status" value="1"/>
</dbReference>
<dbReference type="Proteomes" id="UP001239019">
    <property type="component" value="Unassembled WGS sequence"/>
</dbReference>
<proteinExistence type="predicted"/>
<dbReference type="InterPro" id="IPR014094">
    <property type="entry name" value="LpoB"/>
</dbReference>
<evidence type="ECO:0000313" key="1">
    <source>
        <dbReference type="EMBL" id="MDQ2070183.1"/>
    </source>
</evidence>
<dbReference type="RefSeq" id="WP_306728680.1">
    <property type="nucleotide sequence ID" value="NZ_JAVDDT010000006.1"/>
</dbReference>
<comment type="caution">
    <text evidence="1">The sequence shown here is derived from an EMBL/GenBank/DDBJ whole genome shotgun (WGS) entry which is preliminary data.</text>
</comment>
<dbReference type="Pfam" id="PF13036">
    <property type="entry name" value="LpoB"/>
    <property type="match status" value="1"/>
</dbReference>
<dbReference type="EMBL" id="JAVDDT010000006">
    <property type="protein sequence ID" value="MDQ2070183.1"/>
    <property type="molecule type" value="Genomic_DNA"/>
</dbReference>